<dbReference type="GO" id="GO:0016597">
    <property type="term" value="F:amino acid binding"/>
    <property type="evidence" value="ECO:0007669"/>
    <property type="project" value="InterPro"/>
</dbReference>
<comment type="catalytic activity">
    <reaction evidence="7">
        <text>carbamoyl phosphate + L-aspartate = N-carbamoyl-L-aspartate + phosphate + H(+)</text>
        <dbReference type="Rhea" id="RHEA:20013"/>
        <dbReference type="ChEBI" id="CHEBI:15378"/>
        <dbReference type="ChEBI" id="CHEBI:29991"/>
        <dbReference type="ChEBI" id="CHEBI:32814"/>
        <dbReference type="ChEBI" id="CHEBI:43474"/>
        <dbReference type="ChEBI" id="CHEBI:58228"/>
        <dbReference type="EC" id="2.1.3.2"/>
    </reaction>
</comment>
<keyword evidence="8" id="KW-1133">Transmembrane helix</keyword>
<evidence type="ECO:0000259" key="9">
    <source>
        <dbReference type="Pfam" id="PF00185"/>
    </source>
</evidence>
<dbReference type="PANTHER" id="PTHR45753:SF6">
    <property type="entry name" value="ASPARTATE CARBAMOYLTRANSFERASE"/>
    <property type="match status" value="1"/>
</dbReference>
<dbReference type="GO" id="GO:0044205">
    <property type="term" value="P:'de novo' UMP biosynthetic process"/>
    <property type="evidence" value="ECO:0007669"/>
    <property type="project" value="UniProtKB-UniPathway"/>
</dbReference>
<name>A0A6C0KK75_9ZZZZ</name>
<dbReference type="GO" id="GO:0006520">
    <property type="term" value="P:amino acid metabolic process"/>
    <property type="evidence" value="ECO:0007669"/>
    <property type="project" value="InterPro"/>
</dbReference>
<evidence type="ECO:0000313" key="11">
    <source>
        <dbReference type="EMBL" id="QHU17576.1"/>
    </source>
</evidence>
<dbReference type="InterPro" id="IPR006131">
    <property type="entry name" value="Asp_carbamoyltransf_Asp/Orn-bd"/>
</dbReference>
<evidence type="ECO:0000259" key="10">
    <source>
        <dbReference type="Pfam" id="PF02729"/>
    </source>
</evidence>
<dbReference type="EC" id="2.1.3.2" evidence="3"/>
<evidence type="ECO:0000256" key="8">
    <source>
        <dbReference type="SAM" id="Phobius"/>
    </source>
</evidence>
<dbReference type="InterPro" id="IPR036901">
    <property type="entry name" value="Asp/Orn_carbamoylTrfase_sf"/>
</dbReference>
<reference evidence="11" key="1">
    <citation type="journal article" date="2020" name="Nature">
        <title>Giant virus diversity and host interactions through global metagenomics.</title>
        <authorList>
            <person name="Schulz F."/>
            <person name="Roux S."/>
            <person name="Paez-Espino D."/>
            <person name="Jungbluth S."/>
            <person name="Walsh D.A."/>
            <person name="Denef V.J."/>
            <person name="McMahon K.D."/>
            <person name="Konstantinidis K.T."/>
            <person name="Eloe-Fadrosh E.A."/>
            <person name="Kyrpides N.C."/>
            <person name="Woyke T."/>
        </authorList>
    </citation>
    <scope>NUCLEOTIDE SEQUENCE</scope>
    <source>
        <strain evidence="11">GVMAG-S-3300012919-55</strain>
    </source>
</reference>
<dbReference type="Gene3D" id="3.40.50.1370">
    <property type="entry name" value="Aspartate/ornithine carbamoyltransferase"/>
    <property type="match status" value="2"/>
</dbReference>
<feature type="domain" description="Aspartate/ornithine carbamoyltransferase Asp/Orn-binding" evidence="9">
    <location>
        <begin position="141"/>
        <end position="292"/>
    </location>
</feature>
<evidence type="ECO:0000256" key="6">
    <source>
        <dbReference type="ARBA" id="ARBA00043884"/>
    </source>
</evidence>
<dbReference type="AlphaFoldDB" id="A0A6C0KK75"/>
<dbReference type="NCBIfam" id="TIGR00670">
    <property type="entry name" value="asp_carb_tr"/>
    <property type="match status" value="1"/>
</dbReference>
<keyword evidence="8" id="KW-0812">Transmembrane</keyword>
<dbReference type="PRINTS" id="PR00101">
    <property type="entry name" value="ATCASE"/>
</dbReference>
<dbReference type="Pfam" id="PF00185">
    <property type="entry name" value="OTCace"/>
    <property type="match status" value="1"/>
</dbReference>
<keyword evidence="4" id="KW-0808">Transferase</keyword>
<comment type="function">
    <text evidence="6">Catalyzes the condensation of carbamoyl phosphate and aspartate to form carbamoyl aspartate and inorganic phosphate, the committed step in the de novo pyrimidine nucleotide biosynthesis pathway.</text>
</comment>
<dbReference type="UniPathway" id="UPA00070">
    <property type="reaction ID" value="UER00116"/>
</dbReference>
<feature type="domain" description="Aspartate/ornithine carbamoyltransferase carbamoyl-P binding" evidence="10">
    <location>
        <begin position="4"/>
        <end position="131"/>
    </location>
</feature>
<accession>A0A6C0KK75</accession>
<proteinExistence type="inferred from homology"/>
<dbReference type="GO" id="GO:0004070">
    <property type="term" value="F:aspartate carbamoyltransferase activity"/>
    <property type="evidence" value="ECO:0007669"/>
    <property type="project" value="UniProtKB-EC"/>
</dbReference>
<evidence type="ECO:0000256" key="5">
    <source>
        <dbReference type="ARBA" id="ARBA00022975"/>
    </source>
</evidence>
<organism evidence="11">
    <name type="scientific">viral metagenome</name>
    <dbReference type="NCBI Taxonomy" id="1070528"/>
    <lineage>
        <taxon>unclassified sequences</taxon>
        <taxon>metagenomes</taxon>
        <taxon>organismal metagenomes</taxon>
    </lineage>
</organism>
<evidence type="ECO:0000256" key="2">
    <source>
        <dbReference type="ARBA" id="ARBA00008896"/>
    </source>
</evidence>
<dbReference type="InterPro" id="IPR002082">
    <property type="entry name" value="Asp_carbamoyltransf"/>
</dbReference>
<dbReference type="SUPFAM" id="SSF53671">
    <property type="entry name" value="Aspartate/ornithine carbamoyltransferase"/>
    <property type="match status" value="1"/>
</dbReference>
<sequence length="356" mass="41625">MTNSKKIQTLFHLSQLIAKQQYVPKYAQGKVLVEAFFEPSTRTALSFECAMKKLGGEVITFHQQGSSKIKGESDMDTIMTLSHYGDALILRHPDHDLYEQVVNNIHIPVINGGNGANLHPTQALLDLYTLYKRFGDDFQYKKILFVGDIKQSRTIHSFVHLLELYPKTQIYFHPYLNCEPEYTYINHISRIHNQDETKMIVYGNDIDYGNYDVVYLTRYQKERHVDSASTTMVMSSYRFTYENANDMHENAIIMHPFPRNQELDTMVDSTPQAYYFQQSKYGVELRMAILETLFKESQQKHTVNTISFPKTKQIMETTMFYCNAINIGTFIHNRNAIHVCFMLFIYMCTHLFLHYT</sequence>
<dbReference type="PROSITE" id="PS00097">
    <property type="entry name" value="CARBAMOYLTRANSFERASE"/>
    <property type="match status" value="1"/>
</dbReference>
<evidence type="ECO:0000256" key="1">
    <source>
        <dbReference type="ARBA" id="ARBA00004852"/>
    </source>
</evidence>
<evidence type="ECO:0000256" key="3">
    <source>
        <dbReference type="ARBA" id="ARBA00013008"/>
    </source>
</evidence>
<dbReference type="GO" id="GO:0006207">
    <property type="term" value="P:'de novo' pyrimidine nucleobase biosynthetic process"/>
    <property type="evidence" value="ECO:0007669"/>
    <property type="project" value="InterPro"/>
</dbReference>
<dbReference type="PRINTS" id="PR00100">
    <property type="entry name" value="AOTCASE"/>
</dbReference>
<dbReference type="InterPro" id="IPR006130">
    <property type="entry name" value="Asp/Orn_carbamoylTrfase"/>
</dbReference>
<evidence type="ECO:0000256" key="4">
    <source>
        <dbReference type="ARBA" id="ARBA00022679"/>
    </source>
</evidence>
<dbReference type="EMBL" id="MN740916">
    <property type="protein sequence ID" value="QHU17576.1"/>
    <property type="molecule type" value="Genomic_DNA"/>
</dbReference>
<feature type="transmembrane region" description="Helical" evidence="8">
    <location>
        <begin position="336"/>
        <end position="355"/>
    </location>
</feature>
<protein>
    <recommendedName>
        <fullName evidence="3">aspartate carbamoyltransferase</fullName>
        <ecNumber evidence="3">2.1.3.2</ecNumber>
    </recommendedName>
</protein>
<keyword evidence="5" id="KW-0665">Pyrimidine biosynthesis</keyword>
<dbReference type="PANTHER" id="PTHR45753">
    <property type="entry name" value="ORNITHINE CARBAMOYLTRANSFERASE, MITOCHONDRIAL"/>
    <property type="match status" value="1"/>
</dbReference>
<comment type="pathway">
    <text evidence="1">Pyrimidine metabolism; UMP biosynthesis via de novo pathway; (S)-dihydroorotate from bicarbonate: step 2/3.</text>
</comment>
<keyword evidence="8" id="KW-0472">Membrane</keyword>
<evidence type="ECO:0000256" key="7">
    <source>
        <dbReference type="ARBA" id="ARBA00048859"/>
    </source>
</evidence>
<comment type="similarity">
    <text evidence="2">Belongs to the aspartate/ornithine carbamoyltransferase superfamily. ATCase family.</text>
</comment>
<dbReference type="Pfam" id="PF02729">
    <property type="entry name" value="OTCace_N"/>
    <property type="match status" value="1"/>
</dbReference>
<dbReference type="InterPro" id="IPR006132">
    <property type="entry name" value="Asp/Orn_carbamoyltranf_P-bd"/>
</dbReference>